<dbReference type="EC" id="3.6.3.14" evidence="13"/>
<dbReference type="AlphaFoldDB" id="A0A3A4ZFV0"/>
<evidence type="ECO:0000256" key="5">
    <source>
        <dbReference type="ARBA" id="ARBA00022781"/>
    </source>
</evidence>
<dbReference type="Pfam" id="PF00006">
    <property type="entry name" value="ATP-synt_ab"/>
    <property type="match status" value="1"/>
</dbReference>
<evidence type="ECO:0000259" key="12">
    <source>
        <dbReference type="Pfam" id="PF00006"/>
    </source>
</evidence>
<keyword evidence="9" id="KW-0139">CF(1)</keyword>
<feature type="domain" description="ATPase F1/V1/A1 complex alpha/beta subunit nucleotide-binding" evidence="12">
    <location>
        <begin position="142"/>
        <end position="356"/>
    </location>
</feature>
<sequence>MQSYQYYKNEYNKCLELTGETGYVESVVPPIVYINGLPGVRFGEVVYFETGEMGIVISLDSDSAEVLLFSRNPIVVGTQAARSGMPLKMPVGGEYVGHSIDPLGRSTSESVYIPRPTEYRILDRPAPGIDMREKITQSFETGVAVVDLMIPLGKGQRELVLGDRKTGKTEFLMQVLLTQAKQGSICIYTGIGKKKVDIKRAEEFVLRHNLTQNTIILSTSSTDPLGLIYITPYAAMTLAEYFRDQGRDVCIILDDLSTHAKFYREISLIGKRFPGRNSYPGDIFYAHSRLLERAGNFRTQHGVGSVTCLPVAETIESDISGYIQTNLMSITDGHVYFDHELFEQGRRPSVNYFLSVTRVGRQTQSKVRWGINRELSSFLTLYEKTQRFIHFGAELNEGIKSTLSMGTRILNFFDQPMGHTVGMDIQILIFCLIWIGAIPEEDSARLQYITSKCMTLYDSNEQFKDLVGKLIDESNDFNVLLGRISSQSKQIMEIIDKG</sequence>
<evidence type="ECO:0000256" key="3">
    <source>
        <dbReference type="ARBA" id="ARBA00022448"/>
    </source>
</evidence>
<accession>A0A3A4ZFV0</accession>
<evidence type="ECO:0000313" key="14">
    <source>
        <dbReference type="Proteomes" id="UP000265540"/>
    </source>
</evidence>
<dbReference type="GO" id="GO:0043531">
    <property type="term" value="F:ADP binding"/>
    <property type="evidence" value="ECO:0007669"/>
    <property type="project" value="TreeGrafter"/>
</dbReference>
<dbReference type="PANTHER" id="PTHR48082:SF2">
    <property type="entry name" value="ATP SYNTHASE SUBUNIT ALPHA, MITOCHONDRIAL"/>
    <property type="match status" value="1"/>
</dbReference>
<dbReference type="EMBL" id="QZJF01000005">
    <property type="protein sequence ID" value="RJR28001.1"/>
    <property type="molecule type" value="Genomic_DNA"/>
</dbReference>
<dbReference type="InterPro" id="IPR005294">
    <property type="entry name" value="ATP_synth_F1_asu"/>
</dbReference>
<organism evidence="13 14">
    <name type="scientific">candidate division WWE3 bacterium</name>
    <dbReference type="NCBI Taxonomy" id="2053526"/>
    <lineage>
        <taxon>Bacteria</taxon>
        <taxon>Katanobacteria</taxon>
    </lineage>
</organism>
<dbReference type="Gene3D" id="3.40.50.12240">
    <property type="match status" value="1"/>
</dbReference>
<dbReference type="GO" id="GO:0045259">
    <property type="term" value="C:proton-transporting ATP synthase complex"/>
    <property type="evidence" value="ECO:0007669"/>
    <property type="project" value="UniProtKB-KW"/>
</dbReference>
<proteinExistence type="inferred from homology"/>
<keyword evidence="4" id="KW-0547">Nucleotide-binding</keyword>
<comment type="subunit">
    <text evidence="11">F-type ATPases have 2 components, CF(1) - the catalytic core - and CF(0) - the membrane proton channel. CF(1) has five subunits: alpha(3), beta(3), gamma(1), delta(1), epsilon(1). CF(0) has four main subunits: a(1), b(1), b'(1) and c(9-12).</text>
</comment>
<dbReference type="SUPFAM" id="SSF50615">
    <property type="entry name" value="N-terminal domain of alpha and beta subunits of F1 ATP synthase"/>
    <property type="match status" value="1"/>
</dbReference>
<evidence type="ECO:0000256" key="10">
    <source>
        <dbReference type="ARBA" id="ARBA00023310"/>
    </source>
</evidence>
<dbReference type="FunFam" id="3.40.50.300:FF:002432">
    <property type="entry name" value="ATP synthase subunit alpha, mitochondrial"/>
    <property type="match status" value="1"/>
</dbReference>
<keyword evidence="13" id="KW-0378">Hydrolase</keyword>
<comment type="similarity">
    <text evidence="2">Belongs to the ATPase alpha/beta chains family.</text>
</comment>
<reference evidence="13 14" key="1">
    <citation type="journal article" date="2017" name="ISME J.">
        <title>Energy and carbon metabolisms in a deep terrestrial subsurface fluid microbial community.</title>
        <authorList>
            <person name="Momper L."/>
            <person name="Jungbluth S.P."/>
            <person name="Lee M.D."/>
            <person name="Amend J.P."/>
        </authorList>
    </citation>
    <scope>NUCLEOTIDE SEQUENCE [LARGE SCALE GENOMIC DNA]</scope>
    <source>
        <strain evidence="13">SURF_46</strain>
    </source>
</reference>
<keyword evidence="7" id="KW-0406">Ion transport</keyword>
<dbReference type="GO" id="GO:0016787">
    <property type="term" value="F:hydrolase activity"/>
    <property type="evidence" value="ECO:0007669"/>
    <property type="project" value="UniProtKB-KW"/>
</dbReference>
<evidence type="ECO:0000313" key="13">
    <source>
        <dbReference type="EMBL" id="RJR28001.1"/>
    </source>
</evidence>
<keyword evidence="10" id="KW-0066">ATP synthesis</keyword>
<evidence type="ECO:0000256" key="9">
    <source>
        <dbReference type="ARBA" id="ARBA00023196"/>
    </source>
</evidence>
<dbReference type="SUPFAM" id="SSF52540">
    <property type="entry name" value="P-loop containing nucleoside triphosphate hydrolases"/>
    <property type="match status" value="1"/>
</dbReference>
<comment type="caution">
    <text evidence="13">The sequence shown here is derived from an EMBL/GenBank/DDBJ whole genome shotgun (WGS) entry which is preliminary data.</text>
</comment>
<name>A0A3A4ZFV0_UNCKA</name>
<protein>
    <submittedName>
        <fullName evidence="13">F0F1 ATP synthase subunit alpha</fullName>
        <ecNumber evidence="13">3.6.3.14</ecNumber>
    </submittedName>
</protein>
<gene>
    <name evidence="13" type="ORF">C4561_00655</name>
</gene>
<dbReference type="GO" id="GO:0005524">
    <property type="term" value="F:ATP binding"/>
    <property type="evidence" value="ECO:0007669"/>
    <property type="project" value="UniProtKB-KW"/>
</dbReference>
<dbReference type="InterPro" id="IPR036121">
    <property type="entry name" value="ATPase_F1/V1/A1_a/bsu_N_sf"/>
</dbReference>
<evidence type="ECO:0000256" key="11">
    <source>
        <dbReference type="ARBA" id="ARBA00026013"/>
    </source>
</evidence>
<keyword evidence="3" id="KW-0813">Transport</keyword>
<comment type="subcellular location">
    <subcellularLocation>
        <location evidence="1">Membrane</location>
    </subcellularLocation>
</comment>
<evidence type="ECO:0000256" key="1">
    <source>
        <dbReference type="ARBA" id="ARBA00004370"/>
    </source>
</evidence>
<evidence type="ECO:0000256" key="8">
    <source>
        <dbReference type="ARBA" id="ARBA00023136"/>
    </source>
</evidence>
<evidence type="ECO:0000256" key="7">
    <source>
        <dbReference type="ARBA" id="ARBA00023065"/>
    </source>
</evidence>
<dbReference type="Proteomes" id="UP000265540">
    <property type="component" value="Unassembled WGS sequence"/>
</dbReference>
<evidence type="ECO:0000256" key="6">
    <source>
        <dbReference type="ARBA" id="ARBA00022840"/>
    </source>
</evidence>
<keyword evidence="5" id="KW-0375">Hydrogen ion transport</keyword>
<keyword evidence="6" id="KW-0067">ATP-binding</keyword>
<dbReference type="PANTHER" id="PTHR48082">
    <property type="entry name" value="ATP SYNTHASE SUBUNIT ALPHA, MITOCHONDRIAL"/>
    <property type="match status" value="1"/>
</dbReference>
<dbReference type="GO" id="GO:0046933">
    <property type="term" value="F:proton-transporting ATP synthase activity, rotational mechanism"/>
    <property type="evidence" value="ECO:0007669"/>
    <property type="project" value="InterPro"/>
</dbReference>
<keyword evidence="8" id="KW-0472">Membrane</keyword>
<dbReference type="InterPro" id="IPR000194">
    <property type="entry name" value="ATPase_F1/V1/A1_a/bsu_nucl-bd"/>
</dbReference>
<dbReference type="InterPro" id="IPR027417">
    <property type="entry name" value="P-loop_NTPase"/>
</dbReference>
<evidence type="ECO:0000256" key="2">
    <source>
        <dbReference type="ARBA" id="ARBA00008936"/>
    </source>
</evidence>
<evidence type="ECO:0000256" key="4">
    <source>
        <dbReference type="ARBA" id="ARBA00022741"/>
    </source>
</evidence>